<evidence type="ECO:0000256" key="1">
    <source>
        <dbReference type="SAM" id="Phobius"/>
    </source>
</evidence>
<sequence>MSAAGIREDAWREPGSFVSFAAFALLLELAAESLGCADFGQWLADGQSVFTIGPLIFIAFGGSTVCQAFHRLDRYLHHYVTGVRPMRCAGGKRETMEIKLAFQMELAFRYAQAGELLLATAYK</sequence>
<keyword evidence="1" id="KW-1133">Transmembrane helix</keyword>
<organism evidence="3 4">
    <name type="scientific">Cupriavidus basilensis OR16</name>
    <dbReference type="NCBI Taxonomy" id="1127483"/>
    <lineage>
        <taxon>Bacteria</taxon>
        <taxon>Pseudomonadati</taxon>
        <taxon>Pseudomonadota</taxon>
        <taxon>Betaproteobacteria</taxon>
        <taxon>Burkholderiales</taxon>
        <taxon>Burkholderiaceae</taxon>
        <taxon>Cupriavidus</taxon>
    </lineage>
</organism>
<name>H1SJ16_9BURK</name>
<evidence type="ECO:0000259" key="2">
    <source>
        <dbReference type="Pfam" id="PF12625"/>
    </source>
</evidence>
<comment type="caution">
    <text evidence="3">The sequence shown here is derived from an EMBL/GenBank/DDBJ whole genome shotgun (WGS) entry which is preliminary data.</text>
</comment>
<protein>
    <submittedName>
        <fullName evidence="3">AraC family transcriptional regulator</fullName>
    </submittedName>
</protein>
<keyword evidence="1" id="KW-0812">Transmembrane</keyword>
<proteinExistence type="predicted"/>
<keyword evidence="1" id="KW-0472">Membrane</keyword>
<evidence type="ECO:0000313" key="4">
    <source>
        <dbReference type="Proteomes" id="UP000005808"/>
    </source>
</evidence>
<feature type="transmembrane region" description="Helical" evidence="1">
    <location>
        <begin position="49"/>
        <end position="69"/>
    </location>
</feature>
<evidence type="ECO:0000313" key="3">
    <source>
        <dbReference type="EMBL" id="EHP37487.1"/>
    </source>
</evidence>
<feature type="non-terminal residue" evidence="3">
    <location>
        <position position="123"/>
    </location>
</feature>
<dbReference type="AlphaFoldDB" id="H1SJ16"/>
<gene>
    <name evidence="3" type="ORF">OR16_42533</name>
</gene>
<dbReference type="InterPro" id="IPR032687">
    <property type="entry name" value="AraC-type_N"/>
</dbReference>
<accession>H1SJ16</accession>
<dbReference type="Pfam" id="PF12625">
    <property type="entry name" value="Arabinose_bd"/>
    <property type="match status" value="1"/>
</dbReference>
<dbReference type="Proteomes" id="UP000005808">
    <property type="component" value="Unassembled WGS sequence"/>
</dbReference>
<feature type="domain" description="HTH-type transcriptional regulator AraC-type N-terminal" evidence="2">
    <location>
        <begin position="2"/>
        <end position="103"/>
    </location>
</feature>
<reference evidence="3 4" key="1">
    <citation type="journal article" date="2012" name="J. Bacteriol.">
        <title>De Novo Genome Project of Cupriavidus basilensis OR16.</title>
        <authorList>
            <person name="Cserhati M."/>
            <person name="Kriszt B."/>
            <person name="Szoboszlay S."/>
            <person name="Toth A."/>
            <person name="Szabo I."/>
            <person name="Tancsics A."/>
            <person name="Nagy I."/>
            <person name="Horvath B."/>
            <person name="Nagy I."/>
            <person name="Kukolya J."/>
        </authorList>
    </citation>
    <scope>NUCLEOTIDE SEQUENCE [LARGE SCALE GENOMIC DNA]</scope>
    <source>
        <strain evidence="3 4">OR16</strain>
    </source>
</reference>
<dbReference type="EMBL" id="AHJE01000338">
    <property type="protein sequence ID" value="EHP37487.1"/>
    <property type="molecule type" value="Genomic_DNA"/>
</dbReference>